<organism evidence="2 3">
    <name type="scientific">Actinokineospora iranica</name>
    <dbReference type="NCBI Taxonomy" id="1271860"/>
    <lineage>
        <taxon>Bacteria</taxon>
        <taxon>Bacillati</taxon>
        <taxon>Actinomycetota</taxon>
        <taxon>Actinomycetes</taxon>
        <taxon>Pseudonocardiales</taxon>
        <taxon>Pseudonocardiaceae</taxon>
        <taxon>Actinokineospora</taxon>
    </lineage>
</organism>
<dbReference type="PROSITE" id="PS51318">
    <property type="entry name" value="TAT"/>
    <property type="match status" value="1"/>
</dbReference>
<reference evidence="3" key="1">
    <citation type="submission" date="2016-10" db="EMBL/GenBank/DDBJ databases">
        <authorList>
            <person name="Varghese N."/>
            <person name="Submissions S."/>
        </authorList>
    </citation>
    <scope>NUCLEOTIDE SEQUENCE [LARGE SCALE GENOMIC DNA]</scope>
    <source>
        <strain evidence="3">IBRC-M 10403</strain>
    </source>
</reference>
<feature type="transmembrane region" description="Helical" evidence="1">
    <location>
        <begin position="12"/>
        <end position="32"/>
    </location>
</feature>
<gene>
    <name evidence="2" type="ORF">SAMN05216174_12319</name>
</gene>
<dbReference type="InterPro" id="IPR006311">
    <property type="entry name" value="TAT_signal"/>
</dbReference>
<accession>A0A1G6YS59</accession>
<keyword evidence="1" id="KW-0812">Transmembrane</keyword>
<name>A0A1G6YS59_9PSEU</name>
<evidence type="ECO:0000313" key="2">
    <source>
        <dbReference type="EMBL" id="SDD93170.1"/>
    </source>
</evidence>
<dbReference type="Proteomes" id="UP000199501">
    <property type="component" value="Unassembled WGS sequence"/>
</dbReference>
<keyword evidence="1" id="KW-1133">Transmembrane helix</keyword>
<keyword evidence="3" id="KW-1185">Reference proteome</keyword>
<dbReference type="STRING" id="1271860.SAMN05216174_12319"/>
<dbReference type="AlphaFoldDB" id="A0A1G6YS59"/>
<protein>
    <submittedName>
        <fullName evidence="2">Uncharacterized protein</fullName>
    </submittedName>
</protein>
<proteinExistence type="predicted"/>
<keyword evidence="1" id="KW-0472">Membrane</keyword>
<evidence type="ECO:0000313" key="3">
    <source>
        <dbReference type="Proteomes" id="UP000199501"/>
    </source>
</evidence>
<evidence type="ECO:0000256" key="1">
    <source>
        <dbReference type="SAM" id="Phobius"/>
    </source>
</evidence>
<sequence length="408" mass="41122">MNVSRSRKSRRVAVRVIAAVAVGAAVAGGLYFTGAATAGQTTAAGSFGCTLPDGERVDVPVEFGLTVPSTAVAGDAVTAEPTAKLTLPAAVVDALRGGGTTVDTAVRPKLALHQGDAPQNLQVADLTSSNPLPGGGELGVVAIGKTVTFTPAEGEAKVELSGLDATLRSGGLTVDCAANPGAGALGTVNVTPRAAQAPAAPQAPAENRALAQPPVTAQGLMYYFDLTATTRIAKLKTNVVLTGALATDIEIAAPGPEGNKMTGTIDLKPTEAYLVVFKFMPVTNKLSGQGTVNGFATIAPDKDGDLAATLKKTTAEVTLKVLEVRQDGVDLKVGPNCRTATPLKLSMEGAVKLPEGKRSVLKSVAAIPAFTGCGTTENLDKLISGLVSGPGNEVENVLVSRGTTAPAP</sequence>
<dbReference type="EMBL" id="FMZZ01000023">
    <property type="protein sequence ID" value="SDD93170.1"/>
    <property type="molecule type" value="Genomic_DNA"/>
</dbReference>